<dbReference type="InterPro" id="IPR013320">
    <property type="entry name" value="ConA-like_dom_sf"/>
</dbReference>
<dbReference type="GO" id="GO:0016162">
    <property type="term" value="F:cellulose 1,4-beta-cellobiosidase activity"/>
    <property type="evidence" value="ECO:0007669"/>
    <property type="project" value="UniProtKB-EC"/>
</dbReference>
<organism evidence="11">
    <name type="scientific">Aureobasidium pullulans</name>
    <name type="common">Black yeast</name>
    <name type="synonym">Pullularia pullulans</name>
    <dbReference type="NCBI Taxonomy" id="5580"/>
    <lineage>
        <taxon>Eukaryota</taxon>
        <taxon>Fungi</taxon>
        <taxon>Dikarya</taxon>
        <taxon>Ascomycota</taxon>
        <taxon>Pezizomycotina</taxon>
        <taxon>Dothideomycetes</taxon>
        <taxon>Dothideomycetidae</taxon>
        <taxon>Dothideales</taxon>
        <taxon>Saccotheciaceae</taxon>
        <taxon>Aureobasidium</taxon>
    </lineage>
</organism>
<dbReference type="EC" id="3.2.1.-" evidence="9"/>
<dbReference type="AlphaFoldDB" id="A0A4S9D9K7"/>
<keyword evidence="7 9" id="KW-0326">Glycosidase</keyword>
<dbReference type="SUPFAM" id="SSF49899">
    <property type="entry name" value="Concanavalin A-like lectins/glucanases"/>
    <property type="match status" value="1"/>
</dbReference>
<comment type="similarity">
    <text evidence="2 9">Belongs to the glycosyl hydrolase 7 (cellulase C) family.</text>
</comment>
<dbReference type="PANTHER" id="PTHR33753:SF2">
    <property type="entry name" value="GLYCOSIDE HYDROLASE FAMILY 7 PROTEIN"/>
    <property type="match status" value="1"/>
</dbReference>
<evidence type="ECO:0000256" key="1">
    <source>
        <dbReference type="ARBA" id="ARBA00001641"/>
    </source>
</evidence>
<comment type="caution">
    <text evidence="11">The sequence shown here is derived from an EMBL/GenBank/DDBJ whole genome shotgun (WGS) entry which is preliminary data.</text>
</comment>
<keyword evidence="8 9" id="KW-0624">Polysaccharide degradation</keyword>
<feature type="chain" id="PRO_5020589108" description="Glucanase" evidence="10">
    <location>
        <begin position="22"/>
        <end position="212"/>
    </location>
</feature>
<keyword evidence="5 9" id="KW-0136">Cellulose degradation</keyword>
<accession>A0A4S9D9K7</accession>
<evidence type="ECO:0000256" key="10">
    <source>
        <dbReference type="SAM" id="SignalP"/>
    </source>
</evidence>
<evidence type="ECO:0000256" key="8">
    <source>
        <dbReference type="ARBA" id="ARBA00023326"/>
    </source>
</evidence>
<comment type="catalytic activity">
    <reaction evidence="1">
        <text>Hydrolysis of (1-&gt;4)-beta-D-glucosidic linkages in cellulose and cellotetraose, releasing cellobiose from the non-reducing ends of the chains.</text>
        <dbReference type="EC" id="3.2.1.91"/>
    </reaction>
</comment>
<keyword evidence="3 10" id="KW-0732">Signal</keyword>
<dbReference type="PRINTS" id="PR00734">
    <property type="entry name" value="GLHYDRLASE7"/>
</dbReference>
<keyword evidence="6" id="KW-0119">Carbohydrate metabolism</keyword>
<evidence type="ECO:0000256" key="3">
    <source>
        <dbReference type="ARBA" id="ARBA00022729"/>
    </source>
</evidence>
<reference evidence="11" key="1">
    <citation type="submission" date="2018-10" db="EMBL/GenBank/DDBJ databases">
        <title>Fifty Aureobasidium pullulans genomes reveal a recombining polyextremotolerant generalist.</title>
        <authorList>
            <person name="Gostincar C."/>
            <person name="Turk M."/>
            <person name="Zajc J."/>
            <person name="Gunde-Cimerman N."/>
        </authorList>
    </citation>
    <scope>NUCLEOTIDE SEQUENCE [LARGE SCALE GENOMIC DNA]</scope>
    <source>
        <strain evidence="11">EXF-10085</strain>
    </source>
</reference>
<name>A0A4S9D9K7_AURPU</name>
<dbReference type="Pfam" id="PF00840">
    <property type="entry name" value="Glyco_hydro_7"/>
    <property type="match status" value="1"/>
</dbReference>
<evidence type="ECO:0000256" key="7">
    <source>
        <dbReference type="ARBA" id="ARBA00023295"/>
    </source>
</evidence>
<protein>
    <recommendedName>
        <fullName evidence="9">Glucanase</fullName>
        <ecNumber evidence="9">3.2.1.-</ecNumber>
    </recommendedName>
</protein>
<dbReference type="InterPro" id="IPR001722">
    <property type="entry name" value="Glyco_hydro_7"/>
</dbReference>
<evidence type="ECO:0000256" key="9">
    <source>
        <dbReference type="RuleBase" id="RU361164"/>
    </source>
</evidence>
<keyword evidence="4 9" id="KW-0378">Hydrolase</keyword>
<evidence type="ECO:0000313" key="11">
    <source>
        <dbReference type="EMBL" id="THX15704.1"/>
    </source>
</evidence>
<dbReference type="Gene3D" id="2.70.100.10">
    <property type="entry name" value="Glycoside hydrolase, family 7, domain"/>
    <property type="match status" value="1"/>
</dbReference>
<evidence type="ECO:0000256" key="2">
    <source>
        <dbReference type="ARBA" id="ARBA00006044"/>
    </source>
</evidence>
<feature type="signal peptide" evidence="10">
    <location>
        <begin position="1"/>
        <end position="21"/>
    </location>
</feature>
<dbReference type="PANTHER" id="PTHR33753">
    <property type="entry name" value="1,4-BETA-D-GLUCAN CELLOBIOHYDROLASE B"/>
    <property type="match status" value="1"/>
</dbReference>
<dbReference type="GO" id="GO:0030245">
    <property type="term" value="P:cellulose catabolic process"/>
    <property type="evidence" value="ECO:0007669"/>
    <property type="project" value="UniProtKB-KW"/>
</dbReference>
<gene>
    <name evidence="11" type="ORF">D6D13_02148</name>
</gene>
<evidence type="ECO:0000256" key="6">
    <source>
        <dbReference type="ARBA" id="ARBA00023277"/>
    </source>
</evidence>
<sequence length="212" mass="22270">MISASASTLAAILALGHGVLGQQAGTSTAENHPPMSYQRCTTGGTCTTVNTNIVLDANWRWLHSTSGYTNCYTGNTFDASLCPNNVACAANCALDGADYTGTYGIQASGNSVSLKLKQGNNIGSRVYLINGDKYELFKLKNQEFTFDVDVSGLGCGINGALYFVKMDADGGLAKYPTNKAGAKLGTGYCDAQCPRDLKFIAGKASQDLLIAF</sequence>
<evidence type="ECO:0000256" key="5">
    <source>
        <dbReference type="ARBA" id="ARBA00023001"/>
    </source>
</evidence>
<proteinExistence type="inferred from homology"/>
<evidence type="ECO:0000256" key="4">
    <source>
        <dbReference type="ARBA" id="ARBA00022801"/>
    </source>
</evidence>
<dbReference type="EMBL" id="QZAS01000005">
    <property type="protein sequence ID" value="THX15704.1"/>
    <property type="molecule type" value="Genomic_DNA"/>
</dbReference>
<dbReference type="InterPro" id="IPR037019">
    <property type="entry name" value="Glyco_hydro_7_sf"/>
</dbReference>